<dbReference type="Proteomes" id="UP000325313">
    <property type="component" value="Unassembled WGS sequence"/>
</dbReference>
<reference evidence="1 2" key="1">
    <citation type="submission" date="2019-05" db="EMBL/GenBank/DDBJ databases">
        <title>Emergence of the Ug99 lineage of the wheat stem rust pathogen through somatic hybridization.</title>
        <authorList>
            <person name="Li F."/>
            <person name="Upadhyaya N.M."/>
            <person name="Sperschneider J."/>
            <person name="Matny O."/>
            <person name="Nguyen-Phuc H."/>
            <person name="Mago R."/>
            <person name="Raley C."/>
            <person name="Miller M.E."/>
            <person name="Silverstein K.A.T."/>
            <person name="Henningsen E."/>
            <person name="Hirsch C.D."/>
            <person name="Visser B."/>
            <person name="Pretorius Z.A."/>
            <person name="Steffenson B.J."/>
            <person name="Schwessinger B."/>
            <person name="Dodds P.N."/>
            <person name="Figueroa M."/>
        </authorList>
    </citation>
    <scope>NUCLEOTIDE SEQUENCE [LARGE SCALE GENOMIC DNA]</scope>
    <source>
        <strain evidence="1 2">Ug99</strain>
    </source>
</reference>
<dbReference type="AlphaFoldDB" id="A0A5B0SFG0"/>
<sequence length="111" mass="12405">MVTLVLFVVSNFPLSDPSGTLIRYPTPLLSSAISFKKSDFHLQSLKLDSKGSTFRHFDQLSTPSTKSSRALRATSRRLIYVEDIVLVDSCSSVFIDLTVIISAQRLDYSIF</sequence>
<comment type="caution">
    <text evidence="1">The sequence shown here is derived from an EMBL/GenBank/DDBJ whole genome shotgun (WGS) entry which is preliminary data.</text>
</comment>
<proteinExistence type="predicted"/>
<evidence type="ECO:0000313" key="1">
    <source>
        <dbReference type="EMBL" id="KAA1136540.1"/>
    </source>
</evidence>
<evidence type="ECO:0000313" key="2">
    <source>
        <dbReference type="Proteomes" id="UP000325313"/>
    </source>
</evidence>
<accession>A0A5B0SFG0</accession>
<organism evidence="1 2">
    <name type="scientific">Puccinia graminis f. sp. tritici</name>
    <dbReference type="NCBI Taxonomy" id="56615"/>
    <lineage>
        <taxon>Eukaryota</taxon>
        <taxon>Fungi</taxon>
        <taxon>Dikarya</taxon>
        <taxon>Basidiomycota</taxon>
        <taxon>Pucciniomycotina</taxon>
        <taxon>Pucciniomycetes</taxon>
        <taxon>Pucciniales</taxon>
        <taxon>Pucciniaceae</taxon>
        <taxon>Puccinia</taxon>
    </lineage>
</organism>
<dbReference type="EMBL" id="VDEP01000035">
    <property type="protein sequence ID" value="KAA1136540.1"/>
    <property type="molecule type" value="Genomic_DNA"/>
</dbReference>
<protein>
    <submittedName>
        <fullName evidence="1">Uncharacterized protein</fullName>
    </submittedName>
</protein>
<gene>
    <name evidence="1" type="ORF">PGTUg99_034960</name>
</gene>
<name>A0A5B0SFG0_PUCGR</name>